<dbReference type="Pfam" id="PF07510">
    <property type="entry name" value="GmrSD_C"/>
    <property type="match status" value="1"/>
</dbReference>
<feature type="compositionally biased region" description="Polar residues" evidence="1">
    <location>
        <begin position="38"/>
        <end position="47"/>
    </location>
</feature>
<dbReference type="EMBL" id="SIDB01000011">
    <property type="protein sequence ID" value="KAI3425865.1"/>
    <property type="molecule type" value="Genomic_DNA"/>
</dbReference>
<organism evidence="5 6">
    <name type="scientific">Chlorella vulgaris</name>
    <name type="common">Green alga</name>
    <dbReference type="NCBI Taxonomy" id="3077"/>
    <lineage>
        <taxon>Eukaryota</taxon>
        <taxon>Viridiplantae</taxon>
        <taxon>Chlorophyta</taxon>
        <taxon>core chlorophytes</taxon>
        <taxon>Trebouxiophyceae</taxon>
        <taxon>Chlorellales</taxon>
        <taxon>Chlorellaceae</taxon>
        <taxon>Chlorella clade</taxon>
        <taxon>Chlorella</taxon>
    </lineage>
</organism>
<feature type="domain" description="GmrSD restriction endonucleases C-terminal" evidence="4">
    <location>
        <begin position="558"/>
        <end position="660"/>
    </location>
</feature>
<reference evidence="5" key="2">
    <citation type="submission" date="2020-11" db="EMBL/GenBank/DDBJ databases">
        <authorList>
            <person name="Cecchin M."/>
            <person name="Marcolungo L."/>
            <person name="Rossato M."/>
            <person name="Girolomoni L."/>
            <person name="Cosentino E."/>
            <person name="Cuine S."/>
            <person name="Li-Beisson Y."/>
            <person name="Delledonne M."/>
            <person name="Ballottari M."/>
        </authorList>
    </citation>
    <scope>NUCLEOTIDE SEQUENCE</scope>
    <source>
        <strain evidence="5">211/11P</strain>
        <tissue evidence="5">Whole cell</tissue>
    </source>
</reference>
<feature type="compositionally biased region" description="Low complexity" evidence="1">
    <location>
        <begin position="71"/>
        <end position="83"/>
    </location>
</feature>
<dbReference type="AlphaFoldDB" id="A0A9D4YTQ4"/>
<name>A0A9D4YTQ4_CHLVU</name>
<dbReference type="InterPro" id="IPR004919">
    <property type="entry name" value="GmrSD_N"/>
</dbReference>
<feature type="region of interest" description="Disordered" evidence="1">
    <location>
        <begin position="71"/>
        <end position="106"/>
    </location>
</feature>
<proteinExistence type="predicted"/>
<dbReference type="PANTHER" id="PTHR35149:SF2">
    <property type="entry name" value="DUF262 DOMAIN-CONTAINING PROTEIN"/>
    <property type="match status" value="1"/>
</dbReference>
<keyword evidence="6" id="KW-1185">Reference proteome</keyword>
<evidence type="ECO:0000256" key="1">
    <source>
        <dbReference type="SAM" id="MobiDB-lite"/>
    </source>
</evidence>
<dbReference type="PANTHER" id="PTHR35149">
    <property type="entry name" value="SLL5132 PROTEIN"/>
    <property type="match status" value="1"/>
</dbReference>
<evidence type="ECO:0000259" key="3">
    <source>
        <dbReference type="Pfam" id="PF03235"/>
    </source>
</evidence>
<keyword evidence="2" id="KW-0732">Signal</keyword>
<accession>A0A9D4YTQ4</accession>
<feature type="compositionally biased region" description="Polar residues" evidence="1">
    <location>
        <begin position="85"/>
        <end position="103"/>
    </location>
</feature>
<evidence type="ECO:0000313" key="5">
    <source>
        <dbReference type="EMBL" id="KAI3425865.1"/>
    </source>
</evidence>
<reference evidence="5" key="1">
    <citation type="journal article" date="2019" name="Plant J.">
        <title>Chlorella vulgaris genome assembly and annotation reveals the molecular basis for metabolic acclimation to high light conditions.</title>
        <authorList>
            <person name="Cecchin M."/>
            <person name="Marcolungo L."/>
            <person name="Rossato M."/>
            <person name="Girolomoni L."/>
            <person name="Cosentino E."/>
            <person name="Cuine S."/>
            <person name="Li-Beisson Y."/>
            <person name="Delledonne M."/>
            <person name="Ballottari M."/>
        </authorList>
    </citation>
    <scope>NUCLEOTIDE SEQUENCE</scope>
    <source>
        <strain evidence="5">211/11P</strain>
    </source>
</reference>
<protein>
    <recommendedName>
        <fullName evidence="7">DUF262 domain-containing protein</fullName>
    </recommendedName>
</protein>
<evidence type="ECO:0000256" key="2">
    <source>
        <dbReference type="SAM" id="SignalP"/>
    </source>
</evidence>
<feature type="domain" description="GmrSD restriction endonucleases N-terminal" evidence="3">
    <location>
        <begin position="118"/>
        <end position="326"/>
    </location>
</feature>
<feature type="chain" id="PRO_5039412263" description="DUF262 domain-containing protein" evidence="2">
    <location>
        <begin position="24"/>
        <end position="670"/>
    </location>
</feature>
<dbReference type="Pfam" id="PF03235">
    <property type="entry name" value="GmrSD_N"/>
    <property type="match status" value="1"/>
</dbReference>
<evidence type="ECO:0000313" key="6">
    <source>
        <dbReference type="Proteomes" id="UP001055712"/>
    </source>
</evidence>
<feature type="region of interest" description="Disordered" evidence="1">
    <location>
        <begin position="31"/>
        <end position="57"/>
    </location>
</feature>
<comment type="caution">
    <text evidence="5">The sequence shown here is derived from an EMBL/GenBank/DDBJ whole genome shotgun (WGS) entry which is preliminary data.</text>
</comment>
<gene>
    <name evidence="5" type="ORF">D9Q98_007838</name>
</gene>
<evidence type="ECO:0000259" key="4">
    <source>
        <dbReference type="Pfam" id="PF07510"/>
    </source>
</evidence>
<feature type="signal peptide" evidence="2">
    <location>
        <begin position="1"/>
        <end position="23"/>
    </location>
</feature>
<evidence type="ECO:0008006" key="7">
    <source>
        <dbReference type="Google" id="ProtNLM"/>
    </source>
</evidence>
<sequence length="670" mass="74319">MLSTALVTLKIAARHLALTAALARPRPAVAAARDRSRWQPQRSNTWGPASRARASLHHGQWQLGAGPQQLLAGAQQPRQQLQAESRVQTSPAASARGQTQPGQSIRGEVSTAGKLFSGLFSLPVVQRPYDWDQDTALEMLDDFLDSIGTVAKEMRELEDYMLGTITLADSRGGDGDRKLIIDGQQRIVTLALILAAARERLLSGDAACVRAAEQVLQRFYQLKNKADTELLTKLLKEVEFVQQPETAVPLEGSSQPKLWANMQALRGRMTKIDQDIVMQLCKYIGTKVFFIVTTSSSYQLALKVFKTSSQRGVDLLPVDVLKAYVFSAVTLEKEAVYGEKWEEHEKKLGRKTGLSDVAKQLAIIFRGRFPGKNTEFEDNEALFMKFAAQLPGVEASTAGEAFVDDVWAPSCQIYAEEMQGGNFRRSHTGLANINADVSYILRVLWGLSDEKLATCLADAERLLLCSVLCKWTLKAKKERWLQVLADLDCGGDPTYQKLQQSGKAVTSPPSLKLSLESTRAALDGPLYSTHAKDVPRLLLMRLNEFVLHRSGSGYVSYNETASKQLTLEHVLPQKVAPGSSWAQAFSEEEQERWTHRLGNLVLLSATKNSKAGTLDFQKKKSTYFRKGASSDFNNIPLTDAILEKESWTPKETQEQQLAILDLAKSCWKLY</sequence>
<dbReference type="InterPro" id="IPR011089">
    <property type="entry name" value="GmrSD_C"/>
</dbReference>
<dbReference type="OrthoDB" id="46499at2759"/>
<dbReference type="Proteomes" id="UP001055712">
    <property type="component" value="Unassembled WGS sequence"/>
</dbReference>